<comment type="caution">
    <text evidence="2">The sequence shown here is derived from an EMBL/GenBank/DDBJ whole genome shotgun (WGS) entry which is preliminary data.</text>
</comment>
<name>A0A6B0RHS7_9CETA</name>
<dbReference type="AlphaFoldDB" id="A0A6B0RHS7"/>
<sequence length="252" mass="26910">MMLSGRVLLRAQKTVKSRTPACQDTLVALRPLSHSGQREDQQCPLPLGRVWSGDMSRIGGARTLEFLLRGGGPGSWPGARCPAGVDIISKCGRGPGLGNSRAAFRQTHTGLGFGACGPPSCGEDLRLRKQQPRVGSSPDNHGAGLQSLRSPSCGEDLRLRKQQPRRRSWGNLKRTETGMVDDKVKTQILETGGSPGLDPGELSAFQEKICGPPRCSALRDGAAVAGTRKMDVDSQTKMHRHGCMGGFTDNDA</sequence>
<proteinExistence type="predicted"/>
<feature type="region of interest" description="Disordered" evidence="1">
    <location>
        <begin position="130"/>
        <end position="175"/>
    </location>
</feature>
<evidence type="ECO:0000313" key="3">
    <source>
        <dbReference type="Proteomes" id="UP000322234"/>
    </source>
</evidence>
<organism evidence="2 3">
    <name type="scientific">Bos mutus</name>
    <name type="common">wild yak</name>
    <dbReference type="NCBI Taxonomy" id="72004"/>
    <lineage>
        <taxon>Eukaryota</taxon>
        <taxon>Metazoa</taxon>
        <taxon>Chordata</taxon>
        <taxon>Craniata</taxon>
        <taxon>Vertebrata</taxon>
        <taxon>Euteleostomi</taxon>
        <taxon>Mammalia</taxon>
        <taxon>Eutheria</taxon>
        <taxon>Laurasiatheria</taxon>
        <taxon>Artiodactyla</taxon>
        <taxon>Ruminantia</taxon>
        <taxon>Pecora</taxon>
        <taxon>Bovidae</taxon>
        <taxon>Bovinae</taxon>
        <taxon>Bos</taxon>
    </lineage>
</organism>
<dbReference type="EMBL" id="VBQZ03000058">
    <property type="protein sequence ID" value="MXQ89709.1"/>
    <property type="molecule type" value="Genomic_DNA"/>
</dbReference>
<dbReference type="Proteomes" id="UP000322234">
    <property type="component" value="Unassembled WGS sequence"/>
</dbReference>
<gene>
    <name evidence="2" type="ORF">E5288_WYG011552</name>
</gene>
<keyword evidence="3" id="KW-1185">Reference proteome</keyword>
<evidence type="ECO:0000256" key="1">
    <source>
        <dbReference type="SAM" id="MobiDB-lite"/>
    </source>
</evidence>
<accession>A0A6B0RHS7</accession>
<reference evidence="2" key="1">
    <citation type="submission" date="2019-10" db="EMBL/GenBank/DDBJ databases">
        <title>The sequence and de novo assembly of the wild yak genome.</title>
        <authorList>
            <person name="Liu Y."/>
        </authorList>
    </citation>
    <scope>NUCLEOTIDE SEQUENCE [LARGE SCALE GENOMIC DNA]</scope>
    <source>
        <strain evidence="2">WY2019</strain>
    </source>
</reference>
<protein>
    <submittedName>
        <fullName evidence="2">Uncharacterized protein</fullName>
    </submittedName>
</protein>
<evidence type="ECO:0000313" key="2">
    <source>
        <dbReference type="EMBL" id="MXQ89709.1"/>
    </source>
</evidence>